<reference evidence="3 4" key="1">
    <citation type="submission" date="2020-08" db="EMBL/GenBank/DDBJ databases">
        <title>Genome sequence of Tessaracoccus defluvii JCM 17540T.</title>
        <authorList>
            <person name="Hyun D.-W."/>
            <person name="Bae J.-W."/>
        </authorList>
    </citation>
    <scope>NUCLEOTIDE SEQUENCE [LARGE SCALE GENOMIC DNA]</scope>
    <source>
        <strain evidence="3 4">JCM 17540</strain>
    </source>
</reference>
<feature type="coiled-coil region" evidence="1">
    <location>
        <begin position="130"/>
        <end position="172"/>
    </location>
</feature>
<keyword evidence="4" id="KW-1185">Reference proteome</keyword>
<feature type="compositionally biased region" description="Basic residues" evidence="2">
    <location>
        <begin position="186"/>
        <end position="195"/>
    </location>
</feature>
<accession>A0A7H0H396</accession>
<dbReference type="KEGG" id="tdf:H9L22_12095"/>
<organism evidence="3 4">
    <name type="scientific">Tessaracoccus defluvii</name>
    <dbReference type="NCBI Taxonomy" id="1285901"/>
    <lineage>
        <taxon>Bacteria</taxon>
        <taxon>Bacillati</taxon>
        <taxon>Actinomycetota</taxon>
        <taxon>Actinomycetes</taxon>
        <taxon>Propionibacteriales</taxon>
        <taxon>Propionibacteriaceae</taxon>
        <taxon>Tessaracoccus</taxon>
    </lineage>
</organism>
<evidence type="ECO:0000256" key="2">
    <source>
        <dbReference type="SAM" id="MobiDB-lite"/>
    </source>
</evidence>
<protein>
    <submittedName>
        <fullName evidence="3">YtxH domain-containing protein</fullName>
    </submittedName>
</protein>
<gene>
    <name evidence="3" type="ORF">H9L22_12095</name>
</gene>
<dbReference type="RefSeq" id="WP_187720148.1">
    <property type="nucleotide sequence ID" value="NZ_CP060789.1"/>
</dbReference>
<proteinExistence type="predicted"/>
<dbReference type="Proteomes" id="UP000516117">
    <property type="component" value="Chromosome"/>
</dbReference>
<dbReference type="SUPFAM" id="SSF58113">
    <property type="entry name" value="Apolipoprotein A-I"/>
    <property type="match status" value="1"/>
</dbReference>
<evidence type="ECO:0000256" key="1">
    <source>
        <dbReference type="SAM" id="Coils"/>
    </source>
</evidence>
<evidence type="ECO:0000313" key="4">
    <source>
        <dbReference type="Proteomes" id="UP000516117"/>
    </source>
</evidence>
<sequence>MTEHINDRFDEPVDAEVVVEPIVDADDAKEIPAEEALATAKQNAKELGETLLEAASTAAYATVGLVGLASDRVKDYYEDQKRAYVAAHPDEESTSSAHKVMFRLREQLDEFVGDVGRLVRDLADRGRSGAETIADKAEDLADKAEDLAEKAADRAEDLAEKAADKAEDVADKVKDFTEGLVDRGRRGVRSVRRPPHWSPLITPTRG</sequence>
<dbReference type="EMBL" id="CP060789">
    <property type="protein sequence ID" value="QNP55012.1"/>
    <property type="molecule type" value="Genomic_DNA"/>
</dbReference>
<name>A0A7H0H396_9ACTN</name>
<feature type="region of interest" description="Disordered" evidence="2">
    <location>
        <begin position="184"/>
        <end position="206"/>
    </location>
</feature>
<dbReference type="AlphaFoldDB" id="A0A7H0H396"/>
<evidence type="ECO:0000313" key="3">
    <source>
        <dbReference type="EMBL" id="QNP55012.1"/>
    </source>
</evidence>
<dbReference type="Gene3D" id="1.10.287.700">
    <property type="entry name" value="Helix hairpin bin"/>
    <property type="match status" value="1"/>
</dbReference>
<keyword evidence="1" id="KW-0175">Coiled coil</keyword>